<proteinExistence type="predicted"/>
<dbReference type="GO" id="GO:0005524">
    <property type="term" value="F:ATP binding"/>
    <property type="evidence" value="ECO:0007669"/>
    <property type="project" value="UniProtKB-KW"/>
</dbReference>
<dbReference type="Gene3D" id="3.40.50.10810">
    <property type="entry name" value="Tandem AAA-ATPase domain"/>
    <property type="match status" value="1"/>
</dbReference>
<evidence type="ECO:0000313" key="17">
    <source>
        <dbReference type="Proteomes" id="UP000469890"/>
    </source>
</evidence>
<dbReference type="CDD" id="cd15489">
    <property type="entry name" value="PHD_SF"/>
    <property type="match status" value="1"/>
</dbReference>
<evidence type="ECO:0000256" key="8">
    <source>
        <dbReference type="ARBA" id="ARBA00022840"/>
    </source>
</evidence>
<keyword evidence="11" id="KW-0539">Nucleus</keyword>
<dbReference type="InterPro" id="IPR056616">
    <property type="entry name" value="Chromo_MIT1"/>
</dbReference>
<dbReference type="SMART" id="SM00298">
    <property type="entry name" value="CHROMO"/>
    <property type="match status" value="1"/>
</dbReference>
<evidence type="ECO:0000256" key="5">
    <source>
        <dbReference type="ARBA" id="ARBA00022771"/>
    </source>
</evidence>
<feature type="compositionally biased region" description="Basic and acidic residues" evidence="12">
    <location>
        <begin position="155"/>
        <end position="171"/>
    </location>
</feature>
<dbReference type="CDD" id="cd20805">
    <property type="entry name" value="C1_DGK_rpt2"/>
    <property type="match status" value="1"/>
</dbReference>
<feature type="compositionally biased region" description="Low complexity" evidence="12">
    <location>
        <begin position="1855"/>
        <end position="1876"/>
    </location>
</feature>
<feature type="domain" description="Helicase C-terminal" evidence="15">
    <location>
        <begin position="802"/>
        <end position="954"/>
    </location>
</feature>
<comment type="caution">
    <text evidence="16">The sequence shown here is derived from an EMBL/GenBank/DDBJ whole genome shotgun (WGS) entry which is preliminary data.</text>
</comment>
<feature type="region of interest" description="Disordered" evidence="12">
    <location>
        <begin position="1063"/>
        <end position="1177"/>
    </location>
</feature>
<dbReference type="GO" id="GO:0003682">
    <property type="term" value="F:chromatin binding"/>
    <property type="evidence" value="ECO:0007669"/>
    <property type="project" value="TreeGrafter"/>
</dbReference>
<dbReference type="SMART" id="SM00490">
    <property type="entry name" value="HELICc"/>
    <property type="match status" value="1"/>
</dbReference>
<dbReference type="SUPFAM" id="SSF54160">
    <property type="entry name" value="Chromo domain-like"/>
    <property type="match status" value="1"/>
</dbReference>
<evidence type="ECO:0000256" key="9">
    <source>
        <dbReference type="ARBA" id="ARBA00023015"/>
    </source>
</evidence>
<dbReference type="InterPro" id="IPR001965">
    <property type="entry name" value="Znf_PHD"/>
</dbReference>
<comment type="subcellular location">
    <subcellularLocation>
        <location evidence="1">Nucleus</location>
    </subcellularLocation>
</comment>
<feature type="compositionally biased region" description="Low complexity" evidence="12">
    <location>
        <begin position="1556"/>
        <end position="1572"/>
    </location>
</feature>
<reference evidence="16 17" key="1">
    <citation type="submission" date="2019-09" db="EMBL/GenBank/DDBJ databases">
        <authorList>
            <consortium name="DOE Joint Genome Institute"/>
            <person name="Mondo S.J."/>
            <person name="Navarro-Mendoza M.I."/>
            <person name="Perez-Arques C."/>
            <person name="Panchal S."/>
            <person name="Nicolas F.E."/>
            <person name="Ganguly P."/>
            <person name="Pangilinan J."/>
            <person name="Grigoriev I."/>
            <person name="Heitman J."/>
            <person name="Sanya K."/>
            <person name="Garre V."/>
        </authorList>
    </citation>
    <scope>NUCLEOTIDE SEQUENCE [LARGE SCALE GENOMIC DNA]</scope>
    <source>
        <strain evidence="16 17">MU402</strain>
    </source>
</reference>
<accession>A0A8H4EYF0</accession>
<feature type="compositionally biased region" description="Basic residues" evidence="12">
    <location>
        <begin position="84"/>
        <end position="102"/>
    </location>
</feature>
<dbReference type="GO" id="GO:0000785">
    <property type="term" value="C:chromatin"/>
    <property type="evidence" value="ECO:0007669"/>
    <property type="project" value="TreeGrafter"/>
</dbReference>
<keyword evidence="10" id="KW-0804">Transcription</keyword>
<dbReference type="GO" id="GO:0042393">
    <property type="term" value="F:histone binding"/>
    <property type="evidence" value="ECO:0007669"/>
    <property type="project" value="TreeGrafter"/>
</dbReference>
<dbReference type="Proteomes" id="UP000469890">
    <property type="component" value="Unassembled WGS sequence"/>
</dbReference>
<dbReference type="GO" id="GO:0008270">
    <property type="term" value="F:zinc ion binding"/>
    <property type="evidence" value="ECO:0007669"/>
    <property type="project" value="UniProtKB-KW"/>
</dbReference>
<dbReference type="CDD" id="cd18793">
    <property type="entry name" value="SF2_C_SNF"/>
    <property type="match status" value="1"/>
</dbReference>
<dbReference type="InterPro" id="IPR049730">
    <property type="entry name" value="SNF2/RAD54-like_C"/>
</dbReference>
<keyword evidence="2" id="KW-0479">Metal-binding</keyword>
<keyword evidence="4" id="KW-0547">Nucleotide-binding</keyword>
<dbReference type="PANTHER" id="PTHR45623:SF17">
    <property type="entry name" value="CHROMODOMAIN-HELICASE-DNA-BINDING PROTEIN 3-RELATED"/>
    <property type="match status" value="1"/>
</dbReference>
<dbReference type="CDD" id="cd17919">
    <property type="entry name" value="DEXHc_Snf"/>
    <property type="match status" value="1"/>
</dbReference>
<dbReference type="InterPro" id="IPR023779">
    <property type="entry name" value="Chromodomain_CS"/>
</dbReference>
<feature type="region of interest" description="Disordered" evidence="12">
    <location>
        <begin position="1544"/>
        <end position="1578"/>
    </location>
</feature>
<dbReference type="InterPro" id="IPR023780">
    <property type="entry name" value="Chromo_domain"/>
</dbReference>
<dbReference type="InterPro" id="IPR000953">
    <property type="entry name" value="Chromo/chromo_shadow_dom"/>
</dbReference>
<dbReference type="EMBL" id="JAAECE010000007">
    <property type="protein sequence ID" value="KAF1799172.1"/>
    <property type="molecule type" value="Genomic_DNA"/>
</dbReference>
<dbReference type="Pfam" id="PF00176">
    <property type="entry name" value="SNF2-rel_dom"/>
    <property type="match status" value="1"/>
</dbReference>
<dbReference type="PROSITE" id="PS51194">
    <property type="entry name" value="HELICASE_CTER"/>
    <property type="match status" value="1"/>
</dbReference>
<evidence type="ECO:0000313" key="16">
    <source>
        <dbReference type="EMBL" id="KAF1799172.1"/>
    </source>
</evidence>
<dbReference type="SMART" id="SM00249">
    <property type="entry name" value="PHD"/>
    <property type="match status" value="2"/>
</dbReference>
<feature type="compositionally biased region" description="Basic and acidic residues" evidence="12">
    <location>
        <begin position="1063"/>
        <end position="1078"/>
    </location>
</feature>
<dbReference type="GO" id="GO:0003677">
    <property type="term" value="F:DNA binding"/>
    <property type="evidence" value="ECO:0007669"/>
    <property type="project" value="TreeGrafter"/>
</dbReference>
<keyword evidence="3" id="KW-0677">Repeat</keyword>
<keyword evidence="5" id="KW-0863">Zinc-finger</keyword>
<keyword evidence="8" id="KW-0067">ATP-binding</keyword>
<feature type="compositionally biased region" description="Polar residues" evidence="12">
    <location>
        <begin position="1832"/>
        <end position="1854"/>
    </location>
</feature>
<dbReference type="InterPro" id="IPR027417">
    <property type="entry name" value="P-loop_NTPase"/>
</dbReference>
<feature type="compositionally biased region" description="Acidic residues" evidence="12">
    <location>
        <begin position="109"/>
        <end position="137"/>
    </location>
</feature>
<dbReference type="SMART" id="SM00487">
    <property type="entry name" value="DEXDc"/>
    <property type="match status" value="1"/>
</dbReference>
<feature type="compositionally biased region" description="Acidic residues" evidence="12">
    <location>
        <begin position="1113"/>
        <end position="1127"/>
    </location>
</feature>
<dbReference type="SUPFAM" id="SSF52540">
    <property type="entry name" value="P-loop containing nucleoside triphosphate hydrolases"/>
    <property type="match status" value="2"/>
</dbReference>
<name>A0A8H4EYF0_MUCCL</name>
<evidence type="ECO:0000256" key="1">
    <source>
        <dbReference type="ARBA" id="ARBA00004123"/>
    </source>
</evidence>
<feature type="region of interest" description="Disordered" evidence="12">
    <location>
        <begin position="83"/>
        <end position="175"/>
    </location>
</feature>
<feature type="region of interest" description="Disordered" evidence="12">
    <location>
        <begin position="1832"/>
        <end position="1900"/>
    </location>
</feature>
<organism evidence="16 17">
    <name type="scientific">Mucor circinelloides f. lusitanicus</name>
    <name type="common">Mucor racemosus var. lusitanicus</name>
    <dbReference type="NCBI Taxonomy" id="29924"/>
    <lineage>
        <taxon>Eukaryota</taxon>
        <taxon>Fungi</taxon>
        <taxon>Fungi incertae sedis</taxon>
        <taxon>Mucoromycota</taxon>
        <taxon>Mucoromycotina</taxon>
        <taxon>Mucoromycetes</taxon>
        <taxon>Mucorales</taxon>
        <taxon>Mucorineae</taxon>
        <taxon>Mucoraceae</taxon>
        <taxon>Mucor</taxon>
    </lineage>
</organism>
<keyword evidence="6" id="KW-0378">Hydrolase</keyword>
<gene>
    <name evidence="16" type="ORF">FB192DRAFT_1160919</name>
</gene>
<dbReference type="Gene3D" id="3.40.50.300">
    <property type="entry name" value="P-loop containing nucleotide triphosphate hydrolases"/>
    <property type="match status" value="1"/>
</dbReference>
<evidence type="ECO:0000256" key="2">
    <source>
        <dbReference type="ARBA" id="ARBA00022723"/>
    </source>
</evidence>
<evidence type="ECO:0000259" key="15">
    <source>
        <dbReference type="PROSITE" id="PS51194"/>
    </source>
</evidence>
<dbReference type="PROSITE" id="PS50013">
    <property type="entry name" value="CHROMO_2"/>
    <property type="match status" value="1"/>
</dbReference>
<dbReference type="InterPro" id="IPR001650">
    <property type="entry name" value="Helicase_C-like"/>
</dbReference>
<feature type="region of interest" description="Disordered" evidence="12">
    <location>
        <begin position="1491"/>
        <end position="1527"/>
    </location>
</feature>
<protein>
    <submittedName>
        <fullName evidence="16">Uncharacterized protein</fullName>
    </submittedName>
</protein>
<dbReference type="GO" id="GO:0016887">
    <property type="term" value="F:ATP hydrolysis activity"/>
    <property type="evidence" value="ECO:0007669"/>
    <property type="project" value="TreeGrafter"/>
</dbReference>
<dbReference type="Pfam" id="PF00385">
    <property type="entry name" value="Chromo"/>
    <property type="match status" value="1"/>
</dbReference>
<dbReference type="InterPro" id="IPR016197">
    <property type="entry name" value="Chromo-like_dom_sf"/>
</dbReference>
<evidence type="ECO:0000256" key="6">
    <source>
        <dbReference type="ARBA" id="ARBA00022801"/>
    </source>
</evidence>
<dbReference type="PANTHER" id="PTHR45623">
    <property type="entry name" value="CHROMODOMAIN-HELICASE-DNA-BINDING PROTEIN 3-RELATED-RELATED"/>
    <property type="match status" value="1"/>
</dbReference>
<dbReference type="GO" id="GO:0140658">
    <property type="term" value="F:ATP-dependent chromatin remodeler activity"/>
    <property type="evidence" value="ECO:0007669"/>
    <property type="project" value="TreeGrafter"/>
</dbReference>
<evidence type="ECO:0000256" key="3">
    <source>
        <dbReference type="ARBA" id="ARBA00022737"/>
    </source>
</evidence>
<evidence type="ECO:0000256" key="10">
    <source>
        <dbReference type="ARBA" id="ARBA00023163"/>
    </source>
</evidence>
<evidence type="ECO:0000259" key="13">
    <source>
        <dbReference type="PROSITE" id="PS50013"/>
    </source>
</evidence>
<feature type="domain" description="Helicase ATP-binding" evidence="14">
    <location>
        <begin position="507"/>
        <end position="674"/>
    </location>
</feature>
<evidence type="ECO:0000256" key="11">
    <source>
        <dbReference type="ARBA" id="ARBA00023242"/>
    </source>
</evidence>
<dbReference type="Pfam" id="PF00271">
    <property type="entry name" value="Helicase_C"/>
    <property type="match status" value="1"/>
</dbReference>
<dbReference type="PROSITE" id="PS51192">
    <property type="entry name" value="HELICASE_ATP_BIND_1"/>
    <property type="match status" value="1"/>
</dbReference>
<evidence type="ECO:0000259" key="14">
    <source>
        <dbReference type="PROSITE" id="PS51192"/>
    </source>
</evidence>
<dbReference type="Pfam" id="PF23615">
    <property type="entry name" value="Chromo_MIT1"/>
    <property type="match status" value="1"/>
</dbReference>
<dbReference type="InterPro" id="IPR038718">
    <property type="entry name" value="SNF2-like_sf"/>
</dbReference>
<dbReference type="GO" id="GO:0005634">
    <property type="term" value="C:nucleus"/>
    <property type="evidence" value="ECO:0007669"/>
    <property type="project" value="UniProtKB-SubCell"/>
</dbReference>
<keyword evidence="7" id="KW-0862">Zinc</keyword>
<evidence type="ECO:0000256" key="4">
    <source>
        <dbReference type="ARBA" id="ARBA00022741"/>
    </source>
</evidence>
<sequence>MAPLTDENNRTQVLKERFKPVQLRVDPWEHQHSIKKILKSSFSTAGTLEYTVLFKDGQIKKIPSKSLKDKYATLIKHFEALHPKTTRAHKKPNAATRSSKRIAIKEQSSDEYENEDDSEGDDDEEDSEESEEESEEEGASRQTRRGRLTVKPKSFQKEFYPDQFQPEERAAKRPSTVHVPLYRDHQFIEYHSDHCLRCLSTGNPNDSSKLQVGLQARKTRLLLCQTCSVAMHNSCISTPNLIDKTFQNLKCPKCVKNTACSHCDTSILKAKGTKVTPFRCLTCNSAFHHDCIIPGTSSELRSKLESIDLEDVYRGGQCMECYTFLKDKMPHLIAGERRVDNMLEYYVKWKGLSYRHASWVSARWIANYAQTLHRGYLKRKEKEGPAVLSEDVVCIDRILDVQWADAKRTQVKKVLAVFKDTEYADAVWDEPPPKDDKRLYADYKNALKRYVQASKVLPPKNMKGLIANVRSAATKTSYQSRELKAQPDFLKGGTLMKHQMEALNWLLYQWEKRQPCILADDMGLGKTIQVISFLFYLCRKFVIYPFLIVVPNSTATNWVREFAKWAPEMTVVPYFGLAPARKLAMENEILDAKGQIKCHVVIATYESTIETSKLHDVFWPVLIVDESQRLKNDESLLFKTLARMKVDHIILLTGTPMQNRLRELFNIMHFIRPLEFKGDEADDYQEMTRPQIEELHSRLKPYFLRRTKQEVLKKLPPKYELIVPISMTPLQKEVYKLCLSSEIIETLTEATGTKRQKGLTNIFTNLRKTLNHPYLLDGVELEQPTAADVQKSMIEACGKLKLFHQMLPKLIERGHRVLLFSTMTRNLDIVEDYLDYEQIKYVRIDGSTKENNRVKAIDAFNAPNSKINVFLLSTRAGGVGINLATADTVIIWDSDFNPYADLQAISRAHRIGQANMVIIYRFMTRLSVEEKILQIGKKKMALEHVVVERMKAEEEEQIEDLESILKYGTEALFDNDDSKDIRYDDAAIDNLLNREQYREAATELQIKEVEELEGREKDEGNLSFSYAKVWKADGTTEDLDVTEKNGQNESDFWEKFLVEQQAQKEKKKQEKREAESKLGRGGRKRTAVSYVESNNVKPVPISLRRQQGRDDEFVFDDDDSEDDDDEDHGVHEPELVAEMSPAKRPKLDESAPNKKSKPSTSAPAAPAAPAPAAPQPLRRPPLGEWEWWLPAQYQMVLWETIVLPNIVEIAKIYEIDHPTTANIPSEQFLKHKAEKITEIWRQVHAFSKADMDREFLAEVHSGVNTAVAAERFHLKFAFHNERVNPLLHQVIQGYISFYENEVSYKARRREISALPDVNVKTQQLRALDSQHEVLRNQLNDIAGNATAAFNVLFEQKIALKPPPAFKAIQPTAGANMKPASPASKAATVQPLMPATQPQMPAAQPQMPAAQPQMPAAQPQMPAAQPQVRPLNAAVPLYSVNGQRISLDQSQQNTQQQKAVMHHMTSVTQQAFVNSQVPAFAINLPNGPTYRQSPAPAVNLPSGPTYRQSPAPAVNISPAPSNPQSPAPAIAPAIAPVYRPAPVATYQQSPSPVTNQSPSAASYSSPSTTKASPVSNAPVNDQRNEAARLRQELLFLSNFIQKLCTFPAVELVKMLNHLKDSSIKYYPTTAQDSARLKTFSEMNTNQKMQLLNLLQWKVTPGQLVANSTTQQRTLPPTLCFDQRQLDSIIAQKATIERITKQFDDENIYTAISLLSKGNVDLFEKLSDAELLKFFGDPLILKKLVVIFKTLDSQAFGSAELANVSNFPPVSSLVKLISDSIVQENATKLLQLDKDFFRKSPEERTQKYLSVVDSIKSLKMYTRIMKRLSKGISQLNSPTSASQSPVQGSQAILNNNSTSSMSPAPQSQSQPSQKQQTSELQHPQLSFPPTHLDYPQDPPSNT</sequence>
<dbReference type="InterPro" id="IPR014001">
    <property type="entry name" value="Helicase_ATP-bd"/>
</dbReference>
<keyword evidence="9" id="KW-0805">Transcription regulation</keyword>
<feature type="compositionally biased region" description="Pro residues" evidence="12">
    <location>
        <begin position="1166"/>
        <end position="1177"/>
    </location>
</feature>
<dbReference type="InterPro" id="IPR000330">
    <property type="entry name" value="SNF2_N"/>
</dbReference>
<dbReference type="PROSITE" id="PS00598">
    <property type="entry name" value="CHROMO_1"/>
    <property type="match status" value="1"/>
</dbReference>
<feature type="compositionally biased region" description="Polar residues" evidence="12">
    <location>
        <begin position="1544"/>
        <end position="1555"/>
    </location>
</feature>
<evidence type="ECO:0000256" key="12">
    <source>
        <dbReference type="SAM" id="MobiDB-lite"/>
    </source>
</evidence>
<evidence type="ECO:0000256" key="7">
    <source>
        <dbReference type="ARBA" id="ARBA00022833"/>
    </source>
</evidence>
<feature type="domain" description="Chromo" evidence="13">
    <location>
        <begin position="327"/>
        <end position="380"/>
    </location>
</feature>
<dbReference type="Gene3D" id="2.40.50.40">
    <property type="match status" value="1"/>
</dbReference>